<gene>
    <name evidence="1" type="ORF">C798_08030</name>
</gene>
<evidence type="ECO:0000313" key="2">
    <source>
        <dbReference type="Proteomes" id="UP000501648"/>
    </source>
</evidence>
<dbReference type="EMBL" id="CP008956">
    <property type="protein sequence ID" value="QJQ00180.1"/>
    <property type="molecule type" value="Genomic_DNA"/>
</dbReference>
<dbReference type="InterPro" id="IPR025674">
    <property type="entry name" value="Imm6"/>
</dbReference>
<sequence>MINGEKILRDIPLSNRLDALLRAADIANEVNRVSHPNTFCACRQAIQKCRDWLDKKEISPEALAEYVDADGDANPWMQESIFKPNSSGLQSLIFITMVVGHVAHFSYLRVGDSEKMSEAVTEAGDNVLKSIAEYGEKYGLDELIQRNH</sequence>
<dbReference type="RefSeq" id="WP_017452885.1">
    <property type="nucleotide sequence ID" value="NZ_CP008956.1"/>
</dbReference>
<organism evidence="1 2">
    <name type="scientific">Herbaspirillum rubrisubalbicans Os34</name>
    <dbReference type="NCBI Taxonomy" id="1235827"/>
    <lineage>
        <taxon>Bacteria</taxon>
        <taxon>Pseudomonadati</taxon>
        <taxon>Pseudomonadota</taxon>
        <taxon>Betaproteobacteria</taxon>
        <taxon>Burkholderiales</taxon>
        <taxon>Oxalobacteraceae</taxon>
        <taxon>Herbaspirillum</taxon>
    </lineage>
</organism>
<dbReference type="Proteomes" id="UP000501648">
    <property type="component" value="Chromosome"/>
</dbReference>
<reference evidence="1 2" key="1">
    <citation type="journal article" date="2012" name="J. Bacteriol.">
        <title>Genome sequence of the pathogenic Herbaspirillum seropedicae strain Os34, isolated from rice roots.</title>
        <authorList>
            <person name="Ye W."/>
            <person name="Ye S."/>
            <person name="Liu J."/>
            <person name="Chang S."/>
            <person name="Chen M."/>
            <person name="Zhu B."/>
            <person name="Guo L."/>
            <person name="An Q."/>
        </authorList>
    </citation>
    <scope>NUCLEOTIDE SEQUENCE [LARGE SCALE GENOMIC DNA]</scope>
    <source>
        <strain evidence="1 2">Os34</strain>
    </source>
</reference>
<name>A0A6M3ZQ97_9BURK</name>
<proteinExistence type="predicted"/>
<dbReference type="Pfam" id="PF14434">
    <property type="entry name" value="Imm6"/>
    <property type="match status" value="1"/>
</dbReference>
<protein>
    <submittedName>
        <fullName evidence="1">Uncharacterized protein</fullName>
    </submittedName>
</protein>
<evidence type="ECO:0000313" key="1">
    <source>
        <dbReference type="EMBL" id="QJQ00180.1"/>
    </source>
</evidence>
<dbReference type="AlphaFoldDB" id="A0A6M3ZQ97"/>
<accession>A0A6M3ZQ97</accession>